<accession>A0A072NNK5</accession>
<dbReference type="EMBL" id="JJRY01000004">
    <property type="protein sequence ID" value="KEF39244.1"/>
    <property type="molecule type" value="Genomic_DNA"/>
</dbReference>
<reference evidence="1 2" key="1">
    <citation type="submission" date="2014-04" db="EMBL/GenBank/DDBJ databases">
        <title>Draft genome sequence of Bacillus azotoformans MEV2011, a (co-) denitrifying strain unable to grow in the presence of oxygen.</title>
        <authorList>
            <person name="Nielsen M."/>
            <person name="Schreiber L."/>
            <person name="Finster K."/>
            <person name="Schramm A."/>
        </authorList>
    </citation>
    <scope>NUCLEOTIDE SEQUENCE [LARGE SCALE GENOMIC DNA]</scope>
    <source>
        <strain evidence="1 2">MEV2011</strain>
    </source>
</reference>
<dbReference type="RefSeq" id="WP_035194727.1">
    <property type="nucleotide sequence ID" value="NZ_JJRY01000004.1"/>
</dbReference>
<comment type="caution">
    <text evidence="1">The sequence shown here is derived from an EMBL/GenBank/DDBJ whole genome shotgun (WGS) entry which is preliminary data.</text>
</comment>
<sequence length="83" mass="9999">MVRKIWNSFWYHNGKVRHRIWLDDDRYIVSSTIKSVTAYNYGSTPENAKEASLFKLQKVLNKKEKDRKFIARENGYVVLYRVK</sequence>
<organism evidence="1 2">
    <name type="scientific">Schinkia azotoformans MEV2011</name>
    <dbReference type="NCBI Taxonomy" id="1348973"/>
    <lineage>
        <taxon>Bacteria</taxon>
        <taxon>Bacillati</taxon>
        <taxon>Bacillota</taxon>
        <taxon>Bacilli</taxon>
        <taxon>Bacillales</taxon>
        <taxon>Bacillaceae</taxon>
        <taxon>Calidifontibacillus/Schinkia group</taxon>
        <taxon>Schinkia</taxon>
    </lineage>
</organism>
<dbReference type="AlphaFoldDB" id="A0A072NNK5"/>
<proteinExistence type="predicted"/>
<evidence type="ECO:0000313" key="2">
    <source>
        <dbReference type="Proteomes" id="UP000027936"/>
    </source>
</evidence>
<dbReference type="PATRIC" id="fig|1348973.3.peg.1598"/>
<dbReference type="GeneID" id="89469864"/>
<protein>
    <submittedName>
        <fullName evidence="1">Uncharacterized protein</fullName>
    </submittedName>
</protein>
<evidence type="ECO:0000313" key="1">
    <source>
        <dbReference type="EMBL" id="KEF39244.1"/>
    </source>
</evidence>
<name>A0A072NNK5_SCHAZ</name>
<gene>
    <name evidence="1" type="ORF">M670_01637</name>
</gene>
<dbReference type="Proteomes" id="UP000027936">
    <property type="component" value="Unassembled WGS sequence"/>
</dbReference>